<proteinExistence type="predicted"/>
<reference evidence="9 10" key="1">
    <citation type="submission" date="2019-07" db="EMBL/GenBank/DDBJ databases">
        <title>Whole genome shotgun sequence of Nocardia ninae NBRC 108245.</title>
        <authorList>
            <person name="Hosoyama A."/>
            <person name="Uohara A."/>
            <person name="Ohji S."/>
            <person name="Ichikawa N."/>
        </authorList>
    </citation>
    <scope>NUCLEOTIDE SEQUENCE [LARGE SCALE GENOMIC DNA]</scope>
    <source>
        <strain evidence="9 10">NBRC 108245</strain>
    </source>
</reference>
<name>A0A511MFA5_9NOCA</name>
<gene>
    <name evidence="9" type="ORF">NN4_32970</name>
</gene>
<dbReference type="GO" id="GO:0005829">
    <property type="term" value="C:cytosol"/>
    <property type="evidence" value="ECO:0007669"/>
    <property type="project" value="TreeGrafter"/>
</dbReference>
<keyword evidence="6" id="KW-0408">Iron</keyword>
<accession>A0A511MFA5</accession>
<dbReference type="InterPro" id="IPR058240">
    <property type="entry name" value="rSAM_sf"/>
</dbReference>
<protein>
    <submittedName>
        <fullName evidence="9">B12-binding domain-containing radical SAM protein</fullName>
    </submittedName>
</protein>
<dbReference type="GO" id="GO:0051539">
    <property type="term" value="F:4 iron, 4 sulfur cluster binding"/>
    <property type="evidence" value="ECO:0007669"/>
    <property type="project" value="UniProtKB-KW"/>
</dbReference>
<keyword evidence="2" id="KW-0489">Methyltransferase</keyword>
<evidence type="ECO:0000256" key="5">
    <source>
        <dbReference type="ARBA" id="ARBA00022723"/>
    </source>
</evidence>
<evidence type="ECO:0000313" key="10">
    <source>
        <dbReference type="Proteomes" id="UP000321424"/>
    </source>
</evidence>
<dbReference type="SFLD" id="SFLDG01082">
    <property type="entry name" value="B12-binding_domain_containing"/>
    <property type="match status" value="1"/>
</dbReference>
<dbReference type="GO" id="GO:0046872">
    <property type="term" value="F:metal ion binding"/>
    <property type="evidence" value="ECO:0007669"/>
    <property type="project" value="UniProtKB-KW"/>
</dbReference>
<evidence type="ECO:0000256" key="1">
    <source>
        <dbReference type="ARBA" id="ARBA00001966"/>
    </source>
</evidence>
<comment type="caution">
    <text evidence="9">The sequence shown here is derived from an EMBL/GenBank/DDBJ whole genome shotgun (WGS) entry which is preliminary data.</text>
</comment>
<dbReference type="GO" id="GO:0003824">
    <property type="term" value="F:catalytic activity"/>
    <property type="evidence" value="ECO:0007669"/>
    <property type="project" value="InterPro"/>
</dbReference>
<evidence type="ECO:0000313" key="9">
    <source>
        <dbReference type="EMBL" id="GEM38778.1"/>
    </source>
</evidence>
<evidence type="ECO:0000256" key="4">
    <source>
        <dbReference type="ARBA" id="ARBA00022691"/>
    </source>
</evidence>
<dbReference type="PROSITE" id="PS51918">
    <property type="entry name" value="RADICAL_SAM"/>
    <property type="match status" value="1"/>
</dbReference>
<dbReference type="InterPro" id="IPR007197">
    <property type="entry name" value="rSAM"/>
</dbReference>
<comment type="cofactor">
    <cofactor evidence="1">
        <name>[4Fe-4S] cluster</name>
        <dbReference type="ChEBI" id="CHEBI:49883"/>
    </cofactor>
</comment>
<dbReference type="EMBL" id="BJXA01000018">
    <property type="protein sequence ID" value="GEM38778.1"/>
    <property type="molecule type" value="Genomic_DNA"/>
</dbReference>
<evidence type="ECO:0000256" key="2">
    <source>
        <dbReference type="ARBA" id="ARBA00022603"/>
    </source>
</evidence>
<dbReference type="PANTHER" id="PTHR43409:SF7">
    <property type="entry name" value="BLL1977 PROTEIN"/>
    <property type="match status" value="1"/>
</dbReference>
<keyword evidence="5" id="KW-0479">Metal-binding</keyword>
<keyword evidence="3" id="KW-0808">Transferase</keyword>
<dbReference type="CDD" id="cd01335">
    <property type="entry name" value="Radical_SAM"/>
    <property type="match status" value="1"/>
</dbReference>
<keyword evidence="7" id="KW-0411">Iron-sulfur</keyword>
<evidence type="ECO:0000256" key="7">
    <source>
        <dbReference type="ARBA" id="ARBA00023014"/>
    </source>
</evidence>
<dbReference type="SFLD" id="SFLDS00029">
    <property type="entry name" value="Radical_SAM"/>
    <property type="match status" value="1"/>
</dbReference>
<dbReference type="Pfam" id="PF04055">
    <property type="entry name" value="Radical_SAM"/>
    <property type="match status" value="1"/>
</dbReference>
<evidence type="ECO:0000256" key="3">
    <source>
        <dbReference type="ARBA" id="ARBA00022679"/>
    </source>
</evidence>
<dbReference type="AlphaFoldDB" id="A0A511MFA5"/>
<feature type="domain" description="Radical SAM core" evidence="8">
    <location>
        <begin position="152"/>
        <end position="364"/>
    </location>
</feature>
<keyword evidence="10" id="KW-1185">Reference proteome</keyword>
<dbReference type="InterPro" id="IPR051198">
    <property type="entry name" value="BchE-like"/>
</dbReference>
<organism evidence="9 10">
    <name type="scientific">Nocardia ninae NBRC 108245</name>
    <dbReference type="NCBI Taxonomy" id="1210091"/>
    <lineage>
        <taxon>Bacteria</taxon>
        <taxon>Bacillati</taxon>
        <taxon>Actinomycetota</taxon>
        <taxon>Actinomycetes</taxon>
        <taxon>Mycobacteriales</taxon>
        <taxon>Nocardiaceae</taxon>
        <taxon>Nocardia</taxon>
    </lineage>
</organism>
<sequence>MHVLFVNPDVRDKSVIYGNRMLNPVPVNLGYRAAMTAAEHQVTVVDENATPITDFAAFADVDLVAVTSKFFGERRTAELAHGFGELGTPVVIDGYFPSYAPEAEQIGASSIIRGEVEQVWPQVLEDAVRGRLRPCYLGGPVDLATLPQYGPEHLPPHDYVFPVEATRGCPFSCNFCIETRFHHEVFRTRPIDRVLAQIEARTGDFVQFSDINIVGNPRYARTLFTELEPLRVLWGSQATITIAQRESLAQAAGRAGCMLVFIGLESVRPENLISSDKSWSRPTDYRKLIARLHDAGIGVIGSFVFGFAGDTPDVFERTLEFVVENEIEICHFNPLGSGPGVPLYQEHQREGRMIDPGPDGPSHLRASVAPVAMTVGQLVDGLEYLYTTTYSRAVTRQRLRRYVGADPLPGPQSAAKKRAVIGLNLAYRQAVERLYGSPVGAGRSAAARDLEQRP</sequence>
<dbReference type="SMART" id="SM00729">
    <property type="entry name" value="Elp3"/>
    <property type="match status" value="1"/>
</dbReference>
<dbReference type="InterPro" id="IPR023404">
    <property type="entry name" value="rSAM_horseshoe"/>
</dbReference>
<keyword evidence="4" id="KW-0949">S-adenosyl-L-methionine</keyword>
<dbReference type="Gene3D" id="3.80.30.20">
    <property type="entry name" value="tm_1862 like domain"/>
    <property type="match status" value="1"/>
</dbReference>
<dbReference type="InterPro" id="IPR034466">
    <property type="entry name" value="Methyltransferase_Class_B"/>
</dbReference>
<dbReference type="SUPFAM" id="SSF102114">
    <property type="entry name" value="Radical SAM enzymes"/>
    <property type="match status" value="1"/>
</dbReference>
<evidence type="ECO:0000256" key="6">
    <source>
        <dbReference type="ARBA" id="ARBA00023004"/>
    </source>
</evidence>
<evidence type="ECO:0000259" key="8">
    <source>
        <dbReference type="PROSITE" id="PS51918"/>
    </source>
</evidence>
<dbReference type="Gene3D" id="3.40.50.280">
    <property type="entry name" value="Cobalamin-binding domain"/>
    <property type="match status" value="1"/>
</dbReference>
<dbReference type="Proteomes" id="UP000321424">
    <property type="component" value="Unassembled WGS sequence"/>
</dbReference>
<dbReference type="PANTHER" id="PTHR43409">
    <property type="entry name" value="ANAEROBIC MAGNESIUM-PROTOPORPHYRIN IX MONOMETHYL ESTER CYCLASE-RELATED"/>
    <property type="match status" value="1"/>
</dbReference>
<dbReference type="InterPro" id="IPR006638">
    <property type="entry name" value="Elp3/MiaA/NifB-like_rSAM"/>
</dbReference>
<dbReference type="SFLD" id="SFLDG01123">
    <property type="entry name" value="methyltransferase_(Class_B)"/>
    <property type="match status" value="1"/>
</dbReference>